<dbReference type="Proteomes" id="UP000635278">
    <property type="component" value="Unassembled WGS sequence"/>
</dbReference>
<feature type="transmembrane region" description="Helical" evidence="1">
    <location>
        <begin position="40"/>
        <end position="66"/>
    </location>
</feature>
<organism evidence="2 3">
    <name type="scientific">Acetobacter musti</name>
    <dbReference type="NCBI Taxonomy" id="864732"/>
    <lineage>
        <taxon>Bacteria</taxon>
        <taxon>Pseudomonadati</taxon>
        <taxon>Pseudomonadota</taxon>
        <taxon>Alphaproteobacteria</taxon>
        <taxon>Acetobacterales</taxon>
        <taxon>Acetobacteraceae</taxon>
        <taxon>Acetobacter</taxon>
    </lineage>
</organism>
<evidence type="ECO:0000256" key="1">
    <source>
        <dbReference type="SAM" id="Phobius"/>
    </source>
</evidence>
<dbReference type="EMBL" id="WOTB01000006">
    <property type="protein sequence ID" value="NHN84310.1"/>
    <property type="molecule type" value="Genomic_DNA"/>
</dbReference>
<keyword evidence="1" id="KW-0472">Membrane</keyword>
<keyword evidence="3" id="KW-1185">Reference proteome</keyword>
<evidence type="ECO:0000313" key="3">
    <source>
        <dbReference type="Proteomes" id="UP000635278"/>
    </source>
</evidence>
<name>A0ABX0JNY9_9PROT</name>
<protein>
    <recommendedName>
        <fullName evidence="4">DedA family protein</fullName>
    </recommendedName>
</protein>
<evidence type="ECO:0000313" key="2">
    <source>
        <dbReference type="EMBL" id="NHN84310.1"/>
    </source>
</evidence>
<feature type="transmembrane region" description="Helical" evidence="1">
    <location>
        <begin position="141"/>
        <end position="162"/>
    </location>
</feature>
<reference evidence="2 3" key="1">
    <citation type="journal article" date="2020" name="Int. J. Syst. Evol. Microbiol.">
        <title>Novel acetic acid bacteria from cider fermentations: Acetobacter conturbans sp. nov. and Acetobacter fallax sp. nov.</title>
        <authorList>
            <person name="Sombolestani A.S."/>
            <person name="Cleenwerck I."/>
            <person name="Cnockaert M."/>
            <person name="Borremans W."/>
            <person name="Wieme A.D."/>
            <person name="De Vuyst L."/>
            <person name="Vandamme P."/>
        </authorList>
    </citation>
    <scope>NUCLEOTIDE SEQUENCE [LARGE SCALE GENOMIC DNA]</scope>
    <source>
        <strain evidence="2 3">LMG 30640</strain>
    </source>
</reference>
<keyword evidence="1" id="KW-0812">Transmembrane</keyword>
<feature type="transmembrane region" description="Helical" evidence="1">
    <location>
        <begin position="174"/>
        <end position="195"/>
    </location>
</feature>
<keyword evidence="1" id="KW-1133">Transmembrane helix</keyword>
<accession>A0ABX0JNY9</accession>
<gene>
    <name evidence="2" type="ORF">GOB93_06575</name>
</gene>
<proteinExistence type="predicted"/>
<sequence>MSPAFPGALTAWLTAAAHDPFAQALAILLATFILEDGATILTAVAVGSGLVSILVALPALYVGIIVGDAGLYGLGRLAALWPAARRWAPANTRRDGTPVPPAGGWWTGRALFRVVFICRFIPGTRLPIYTASGFFAAGFRVFILATAVATLIWTTALFALSLRLGQVLLDSLGAWRWVGIAGFIVSIILVGRHVARMRPPN</sequence>
<dbReference type="RefSeq" id="WP_173582768.1">
    <property type="nucleotide sequence ID" value="NZ_WOTB01000006.1"/>
</dbReference>
<comment type="caution">
    <text evidence="2">The sequence shown here is derived from an EMBL/GenBank/DDBJ whole genome shotgun (WGS) entry which is preliminary data.</text>
</comment>
<evidence type="ECO:0008006" key="4">
    <source>
        <dbReference type="Google" id="ProtNLM"/>
    </source>
</evidence>